<gene>
    <name evidence="2" type="ORF">GLE_3168</name>
</gene>
<name>A0A0S2DJ73_LYSEN</name>
<feature type="region of interest" description="Disordered" evidence="1">
    <location>
        <begin position="1"/>
        <end position="30"/>
    </location>
</feature>
<evidence type="ECO:0000313" key="2">
    <source>
        <dbReference type="EMBL" id="ALN58514.1"/>
    </source>
</evidence>
<proteinExistence type="predicted"/>
<accession>A0A0S2DJ73</accession>
<evidence type="ECO:0000313" key="3">
    <source>
        <dbReference type="Proteomes" id="UP000061569"/>
    </source>
</evidence>
<dbReference type="EMBL" id="CP013140">
    <property type="protein sequence ID" value="ALN58514.1"/>
    <property type="molecule type" value="Genomic_DNA"/>
</dbReference>
<protein>
    <submittedName>
        <fullName evidence="2">Uncharacterized protein</fullName>
    </submittedName>
</protein>
<dbReference type="AlphaFoldDB" id="A0A0S2DJ73"/>
<dbReference type="Proteomes" id="UP000061569">
    <property type="component" value="Chromosome"/>
</dbReference>
<reference evidence="2 3" key="1">
    <citation type="submission" date="2015-11" db="EMBL/GenBank/DDBJ databases">
        <title>Genome sequences of Lysobacter enzymogenes strain C3 and Lysobacter antibioticus ATCC 29479.</title>
        <authorList>
            <person name="Kobayashi D.Y."/>
        </authorList>
    </citation>
    <scope>NUCLEOTIDE SEQUENCE [LARGE SCALE GENOMIC DNA]</scope>
    <source>
        <strain evidence="2 3">C3</strain>
    </source>
</reference>
<organism evidence="2 3">
    <name type="scientific">Lysobacter enzymogenes</name>
    <dbReference type="NCBI Taxonomy" id="69"/>
    <lineage>
        <taxon>Bacteria</taxon>
        <taxon>Pseudomonadati</taxon>
        <taxon>Pseudomonadota</taxon>
        <taxon>Gammaproteobacteria</taxon>
        <taxon>Lysobacterales</taxon>
        <taxon>Lysobacteraceae</taxon>
        <taxon>Lysobacter</taxon>
    </lineage>
</organism>
<sequence>MSEIPGQRCQERQAHQDFLNGGPLDSHGRKSSTEIVELQVFFPCKSGTCRYFLGNRSGVGRKRL</sequence>
<dbReference type="KEGG" id="lez:GLE_3168"/>
<evidence type="ECO:0000256" key="1">
    <source>
        <dbReference type="SAM" id="MobiDB-lite"/>
    </source>
</evidence>